<organism evidence="2 3">
    <name type="scientific">Mediterraneibacter gnavus</name>
    <name type="common">Ruminococcus gnavus</name>
    <dbReference type="NCBI Taxonomy" id="33038"/>
    <lineage>
        <taxon>Bacteria</taxon>
        <taxon>Bacillati</taxon>
        <taxon>Bacillota</taxon>
        <taxon>Clostridia</taxon>
        <taxon>Lachnospirales</taxon>
        <taxon>Lachnospiraceae</taxon>
        <taxon>Mediterraneibacter</taxon>
    </lineage>
</organism>
<feature type="domain" description="Replication-associated protein ORF2/G2P" evidence="1">
    <location>
        <begin position="153"/>
        <end position="216"/>
    </location>
</feature>
<gene>
    <name evidence="2" type="ORF">OZZ17_07840</name>
</gene>
<dbReference type="Pfam" id="PF23343">
    <property type="entry name" value="REP_ORF2-G2P"/>
    <property type="match status" value="1"/>
</dbReference>
<dbReference type="RefSeq" id="WP_268803522.1">
    <property type="nucleotide sequence ID" value="NZ_JAPRAY010000009.1"/>
</dbReference>
<evidence type="ECO:0000259" key="1">
    <source>
        <dbReference type="Pfam" id="PF23343"/>
    </source>
</evidence>
<evidence type="ECO:0000313" key="3">
    <source>
        <dbReference type="Proteomes" id="UP001079535"/>
    </source>
</evidence>
<reference evidence="2" key="1">
    <citation type="submission" date="2022-11" db="EMBL/GenBank/DDBJ databases">
        <title>Temperate bacteriophages infecting mucin-degrading bacterium Ruminococcus gnavus from the human gut.</title>
        <authorList>
            <person name="Buttimer C."/>
        </authorList>
    </citation>
    <scope>NUCLEOTIDE SEQUENCE</scope>
    <source>
        <strain evidence="2">CCUG 49994</strain>
    </source>
</reference>
<dbReference type="AlphaFoldDB" id="A0A9Q4F086"/>
<dbReference type="Proteomes" id="UP001079535">
    <property type="component" value="Unassembled WGS sequence"/>
</dbReference>
<evidence type="ECO:0000313" key="2">
    <source>
        <dbReference type="EMBL" id="MCZ0667454.1"/>
    </source>
</evidence>
<proteinExistence type="predicted"/>
<name>A0A9Q4F086_MEDGN</name>
<comment type="caution">
    <text evidence="2">The sequence shown here is derived from an EMBL/GenBank/DDBJ whole genome shotgun (WGS) entry which is preliminary data.</text>
</comment>
<dbReference type="InterPro" id="IPR056906">
    <property type="entry name" value="ORF2/G2P_dom"/>
</dbReference>
<accession>A0A9Q4F086</accession>
<protein>
    <recommendedName>
        <fullName evidence="1">Replication-associated protein ORF2/G2P domain-containing protein</fullName>
    </recommendedName>
</protein>
<dbReference type="EMBL" id="JAPRAY010000009">
    <property type="protein sequence ID" value="MCZ0667454.1"/>
    <property type="molecule type" value="Genomic_DNA"/>
</dbReference>
<sequence length="321" mass="38597">MKQKRSYDNYDYNEAYQYDLDKEIEKAAKEKFRRENPLLIDFEEQWKEQQAKLEEWEYERLLKEGKVESLYRTSTIKCKNIKSGKEIAEVMIYPSFYNRADMPHTKKKRETKPSQRNLNDKNARRYVIRLANINFGSGDIWATFGWDDRYIPEDIERAKKDVTNFIKRVNRKRKKRGFDNMKYIYVLAVDDYTRPHFHILMSGDGVDRDELEAMWGKCKRPNTRRVKPDEDFGITGLATYISQNPHGTKRWCSSKNLKKPPEPTRSYRKFKKRRVEKMAKDHETLKQSLEKEYVGYRFLDAEVKFNTVTAAFYIYARMTRD</sequence>